<keyword evidence="2" id="KW-1185">Reference proteome</keyword>
<accession>A0AAQ3NJJ0</accession>
<sequence length="142" mass="15773">MFSTFEEFQRMKKSKMQQKTRLIEILNALYPLDSPAFVSSVSAKSAENLQNPHLGAPEGRWAPFNALFHWGPGAPFSAVVFVFDISGVLDIRFGRSLGRSGGFLTLSELLVMCPYGVYPDILLTIHAQLESDESCGENSRRS</sequence>
<reference evidence="1 2" key="1">
    <citation type="journal article" date="2023" name="Life. Sci Alliance">
        <title>Evolutionary insights into 3D genome organization and epigenetic landscape of Vigna mungo.</title>
        <authorList>
            <person name="Junaid A."/>
            <person name="Singh B."/>
            <person name="Bhatia S."/>
        </authorList>
    </citation>
    <scope>NUCLEOTIDE SEQUENCE [LARGE SCALE GENOMIC DNA]</scope>
    <source>
        <strain evidence="1">Urdbean</strain>
    </source>
</reference>
<gene>
    <name evidence="1" type="ORF">V8G54_014635</name>
</gene>
<dbReference type="AlphaFoldDB" id="A0AAQ3NJJ0"/>
<organism evidence="1 2">
    <name type="scientific">Vigna mungo</name>
    <name type="common">Black gram</name>
    <name type="synonym">Phaseolus mungo</name>
    <dbReference type="NCBI Taxonomy" id="3915"/>
    <lineage>
        <taxon>Eukaryota</taxon>
        <taxon>Viridiplantae</taxon>
        <taxon>Streptophyta</taxon>
        <taxon>Embryophyta</taxon>
        <taxon>Tracheophyta</taxon>
        <taxon>Spermatophyta</taxon>
        <taxon>Magnoliopsida</taxon>
        <taxon>eudicotyledons</taxon>
        <taxon>Gunneridae</taxon>
        <taxon>Pentapetalae</taxon>
        <taxon>rosids</taxon>
        <taxon>fabids</taxon>
        <taxon>Fabales</taxon>
        <taxon>Fabaceae</taxon>
        <taxon>Papilionoideae</taxon>
        <taxon>50 kb inversion clade</taxon>
        <taxon>NPAAA clade</taxon>
        <taxon>indigoferoid/millettioid clade</taxon>
        <taxon>Phaseoleae</taxon>
        <taxon>Vigna</taxon>
    </lineage>
</organism>
<protein>
    <submittedName>
        <fullName evidence="1">Uncharacterized protein</fullName>
    </submittedName>
</protein>
<evidence type="ECO:0000313" key="1">
    <source>
        <dbReference type="EMBL" id="WVZ10105.1"/>
    </source>
</evidence>
<dbReference type="Proteomes" id="UP001374535">
    <property type="component" value="Chromosome 5"/>
</dbReference>
<proteinExistence type="predicted"/>
<dbReference type="EMBL" id="CP144696">
    <property type="protein sequence ID" value="WVZ10105.1"/>
    <property type="molecule type" value="Genomic_DNA"/>
</dbReference>
<name>A0AAQ3NJJ0_VIGMU</name>
<evidence type="ECO:0000313" key="2">
    <source>
        <dbReference type="Proteomes" id="UP001374535"/>
    </source>
</evidence>